<reference evidence="11 12" key="1">
    <citation type="journal article" date="2019" name="PLoS ONE">
        <title>Genomic analyses reveal an absence of contemporary introgressive admixture between fin whales and blue whales, despite known hybrids.</title>
        <authorList>
            <person name="Westbury M.V."/>
            <person name="Petersen B."/>
            <person name="Lorenzen E.D."/>
        </authorList>
    </citation>
    <scope>NUCLEOTIDE SEQUENCE [LARGE SCALE GENOMIC DNA]</scope>
    <source>
        <strain evidence="11">FinWhale-01</strain>
    </source>
</reference>
<dbReference type="GO" id="GO:0000977">
    <property type="term" value="F:RNA polymerase II transcription regulatory region sequence-specific DNA binding"/>
    <property type="evidence" value="ECO:0007669"/>
    <property type="project" value="TreeGrafter"/>
</dbReference>
<dbReference type="Gene3D" id="3.30.450.20">
    <property type="entry name" value="PAS domain"/>
    <property type="match status" value="1"/>
</dbReference>
<comment type="caution">
    <text evidence="11">The sequence shown here is derived from an EMBL/GenBank/DDBJ whole genome shotgun (WGS) entry which is preliminary data.</text>
</comment>
<dbReference type="PANTHER" id="PTHR23043:SF8">
    <property type="entry name" value="ENDOTHELIAL PAS DOMAIN-CONTAINING PROTEIN 1"/>
    <property type="match status" value="1"/>
</dbReference>
<sequence>MTKSHQNLCTKGQVVSGQYRMLAKHGGYVWLETQGTGFAGKCGRSEARSCPTSEIEKNDVVFSMDQTESPFKPHLMTMNSIFDNSGKVAVSEKSNFLFTKLKEEPEELAQLAPTAGDAIISLDFGDEDKAALGPLGAIVLTGVGRDGFVEEVVPAQRAVREECLWQGWGGEDEGLRWNSIPEAAPAAELLGLWSVSPQTDFNELDLETLAPYIPMDGEDFQLSPICPEESLVPETPQSTPQHSFSTMSNIFQPLAPMASHSPFLLDKYQLESKKIEPEQRPVSFIFFDGGSKVSLPQCCGQTCTPLSSMGGRSNTQWPPDPPLHLGPTKWPGEDQHVESLGASPLGPITAPHLSMFKKRAPSLVLGGEQSGQGRGDGAAAALPKTAVTELGGRKPGQARRLPGSAKGFGPQGPDVMSPAMVALSNKLKLKRQLEYEEQAFQDMRRGTLGASWSLPSLSDIGLSDEFIRNPMRGGSRPLRHLTPPQLPSAASPGETAKSMTSRLLGPSFEPYLLPELTRYDCEVNVPVPGSSTLLQGGDLLRALDQAT</sequence>
<dbReference type="InterPro" id="IPR035965">
    <property type="entry name" value="PAS-like_dom_sf"/>
</dbReference>
<organism evidence="11 12">
    <name type="scientific">Balaenoptera physalus</name>
    <name type="common">Fin whale</name>
    <name type="synonym">Balaena physalus</name>
    <dbReference type="NCBI Taxonomy" id="9770"/>
    <lineage>
        <taxon>Eukaryota</taxon>
        <taxon>Metazoa</taxon>
        <taxon>Chordata</taxon>
        <taxon>Craniata</taxon>
        <taxon>Vertebrata</taxon>
        <taxon>Euteleostomi</taxon>
        <taxon>Mammalia</taxon>
        <taxon>Eutheria</taxon>
        <taxon>Laurasiatheria</taxon>
        <taxon>Artiodactyla</taxon>
        <taxon>Whippomorpha</taxon>
        <taxon>Cetacea</taxon>
        <taxon>Mysticeti</taxon>
        <taxon>Balaenopteridae</taxon>
        <taxon>Balaenoptera</taxon>
    </lineage>
</organism>
<name>A0A6A1QED4_BALPH</name>
<dbReference type="EMBL" id="SGJD01000174">
    <property type="protein sequence ID" value="KAB0406498.1"/>
    <property type="molecule type" value="Genomic_DNA"/>
</dbReference>
<dbReference type="GO" id="GO:0071456">
    <property type="term" value="P:cellular response to hypoxia"/>
    <property type="evidence" value="ECO:0007669"/>
    <property type="project" value="TreeGrafter"/>
</dbReference>
<feature type="modified residue" description="(3S)-3-hydroxyasparagine" evidence="6">
    <location>
        <position position="524"/>
    </location>
</feature>
<dbReference type="Proteomes" id="UP000437017">
    <property type="component" value="Unassembled WGS sequence"/>
</dbReference>
<evidence type="ECO:0000256" key="3">
    <source>
        <dbReference type="ARBA" id="ARBA00023125"/>
    </source>
</evidence>
<dbReference type="SUPFAM" id="SSF55785">
    <property type="entry name" value="PYP-like sensor domain (PAS domain)"/>
    <property type="match status" value="1"/>
</dbReference>
<evidence type="ECO:0000313" key="12">
    <source>
        <dbReference type="Proteomes" id="UP000437017"/>
    </source>
</evidence>
<evidence type="ECO:0000259" key="9">
    <source>
        <dbReference type="Pfam" id="PF08778"/>
    </source>
</evidence>
<evidence type="ECO:0000256" key="1">
    <source>
        <dbReference type="ARBA" id="ARBA00022737"/>
    </source>
</evidence>
<protein>
    <submittedName>
        <fullName evidence="11">Uncharacterized protein</fullName>
    </submittedName>
</protein>
<evidence type="ECO:0000313" key="11">
    <source>
        <dbReference type="EMBL" id="KAB0406498.1"/>
    </source>
</evidence>
<feature type="region of interest" description="Disordered" evidence="7">
    <location>
        <begin position="473"/>
        <end position="499"/>
    </location>
</feature>
<feature type="modified residue" description="4-hydroxyproline" evidence="6">
    <location>
        <position position="211"/>
    </location>
</feature>
<feature type="region of interest" description="Disordered" evidence="7">
    <location>
        <begin position="386"/>
        <end position="413"/>
    </location>
</feature>
<feature type="domain" description="PAS fold-3" evidence="8">
    <location>
        <begin position="3"/>
        <end position="41"/>
    </location>
</feature>
<dbReference type="Pfam" id="PF08447">
    <property type="entry name" value="PAS_3"/>
    <property type="match status" value="1"/>
</dbReference>
<keyword evidence="2" id="KW-0805">Transcription regulation</keyword>
<keyword evidence="4" id="KW-0804">Transcription</keyword>
<dbReference type="GO" id="GO:0000981">
    <property type="term" value="F:DNA-binding transcription factor activity, RNA polymerase II-specific"/>
    <property type="evidence" value="ECO:0007669"/>
    <property type="project" value="TreeGrafter"/>
</dbReference>
<keyword evidence="12" id="KW-1185">Reference proteome</keyword>
<evidence type="ECO:0000259" key="8">
    <source>
        <dbReference type="Pfam" id="PF08447"/>
    </source>
</evidence>
<dbReference type="AlphaFoldDB" id="A0A6A1QED4"/>
<feature type="domain" description="HIF-1 alpha C-terminal transactivation" evidence="9">
    <location>
        <begin position="511"/>
        <end position="546"/>
    </location>
</feature>
<accession>A0A6A1QED4</accession>
<keyword evidence="5" id="KW-0539">Nucleus</keyword>
<dbReference type="InterPro" id="IPR013655">
    <property type="entry name" value="PAS_fold_3"/>
</dbReference>
<gene>
    <name evidence="11" type="ORF">E2I00_016201</name>
</gene>
<feature type="domain" description="Hypoxia-inducible factor alpha subunit-like" evidence="10">
    <location>
        <begin position="198"/>
        <end position="229"/>
    </location>
</feature>
<dbReference type="Pfam" id="PF11413">
    <property type="entry name" value="HIF-1"/>
    <property type="match status" value="1"/>
</dbReference>
<evidence type="ECO:0000256" key="2">
    <source>
        <dbReference type="ARBA" id="ARBA00023015"/>
    </source>
</evidence>
<evidence type="ECO:0000256" key="4">
    <source>
        <dbReference type="ARBA" id="ARBA00023163"/>
    </source>
</evidence>
<feature type="modified residue" description="4-hydroxyproline" evidence="6">
    <location>
        <position position="113"/>
    </location>
</feature>
<dbReference type="PANTHER" id="PTHR23043">
    <property type="entry name" value="HYPOXIA-INDUCIBLE FACTOR 1 ALPHA"/>
    <property type="match status" value="1"/>
</dbReference>
<dbReference type="InterPro" id="IPR014887">
    <property type="entry name" value="HIF-1_CTAD"/>
</dbReference>
<proteinExistence type="predicted"/>
<evidence type="ECO:0000256" key="7">
    <source>
        <dbReference type="SAM" id="MobiDB-lite"/>
    </source>
</evidence>
<dbReference type="InterPro" id="IPR021537">
    <property type="entry name" value="HIF_alpha-like"/>
</dbReference>
<keyword evidence="1" id="KW-0677">Repeat</keyword>
<keyword evidence="3" id="KW-0238">DNA-binding</keyword>
<evidence type="ECO:0000259" key="10">
    <source>
        <dbReference type="Pfam" id="PF11413"/>
    </source>
</evidence>
<evidence type="ECO:0000256" key="5">
    <source>
        <dbReference type="ARBA" id="ARBA00023242"/>
    </source>
</evidence>
<evidence type="ECO:0000256" key="6">
    <source>
        <dbReference type="PIRSR" id="PIRSR621537-50"/>
    </source>
</evidence>
<dbReference type="Pfam" id="PF08778">
    <property type="entry name" value="HIF-1a_CTAD"/>
    <property type="match status" value="1"/>
</dbReference>
<dbReference type="OrthoDB" id="6021714at2759"/>